<reference evidence="2 3" key="1">
    <citation type="submission" date="2019-06" db="EMBL/GenBank/DDBJ databases">
        <authorList>
            <person name="Lee I."/>
            <person name="Jang G.I."/>
            <person name="Hwang C.Y."/>
        </authorList>
    </citation>
    <scope>NUCLEOTIDE SEQUENCE [LARGE SCALE GENOMIC DNA]</scope>
    <source>
        <strain evidence="2 3">PAMC 28131</strain>
    </source>
</reference>
<feature type="transmembrane region" description="Helical" evidence="1">
    <location>
        <begin position="46"/>
        <end position="68"/>
    </location>
</feature>
<dbReference type="RefSeq" id="WP_140926717.1">
    <property type="nucleotide sequence ID" value="NZ_VFSU01000011.1"/>
</dbReference>
<keyword evidence="3" id="KW-1185">Reference proteome</keyword>
<evidence type="ECO:0000313" key="2">
    <source>
        <dbReference type="EMBL" id="TPE63700.1"/>
    </source>
</evidence>
<protein>
    <submittedName>
        <fullName evidence="2">Uncharacterized protein</fullName>
    </submittedName>
</protein>
<dbReference type="EMBL" id="VFSU01000011">
    <property type="protein sequence ID" value="TPE63700.1"/>
    <property type="molecule type" value="Genomic_DNA"/>
</dbReference>
<comment type="caution">
    <text evidence="2">The sequence shown here is derived from an EMBL/GenBank/DDBJ whole genome shotgun (WGS) entry which is preliminary data.</text>
</comment>
<keyword evidence="1" id="KW-0812">Transmembrane</keyword>
<evidence type="ECO:0000256" key="1">
    <source>
        <dbReference type="SAM" id="Phobius"/>
    </source>
</evidence>
<keyword evidence="1" id="KW-0472">Membrane</keyword>
<keyword evidence="1" id="KW-1133">Transmembrane helix</keyword>
<gene>
    <name evidence="2" type="ORF">FJQ54_02260</name>
</gene>
<sequence>MADSPLDELDRLAARSLASREAGLRASRDAELAPRGGETPRRARPIWPWITAAILLAFALGLIGSPWFERQARAHLPEELRSDVTPLPDPRVSSLLDRVTQLELLARNPALPVVPQAPQDSAAIETVGNRLTALESQLAGQAGRIDAFAAEQSRTLSQMEQEDGRLRDLYLMAVTRRMVEAGRPLTPLEPALVARYQASDQASLGALLAWSRTPQTRQTLAARLQALQLAADKPTAAPAGWWDRLKATLGGLVTVREERGAEPMDASARLAAAKEAMAEGDLQLAVTTLQALPQTPALREWVADARQLLAAEAALGDLESKALDTAIAHLPAAVPAVPAASATAAPLASAP</sequence>
<organism evidence="2 3">
    <name type="scientific">Sandaracinobacter neustonicus</name>
    <dbReference type="NCBI Taxonomy" id="1715348"/>
    <lineage>
        <taxon>Bacteria</taxon>
        <taxon>Pseudomonadati</taxon>
        <taxon>Pseudomonadota</taxon>
        <taxon>Alphaproteobacteria</taxon>
        <taxon>Sphingomonadales</taxon>
        <taxon>Sphingosinicellaceae</taxon>
        <taxon>Sandaracinobacter</taxon>
    </lineage>
</organism>
<proteinExistence type="predicted"/>
<dbReference type="AlphaFoldDB" id="A0A501XT01"/>
<evidence type="ECO:0000313" key="3">
    <source>
        <dbReference type="Proteomes" id="UP000319897"/>
    </source>
</evidence>
<name>A0A501XT01_9SPHN</name>
<accession>A0A501XT01</accession>
<dbReference type="Proteomes" id="UP000319897">
    <property type="component" value="Unassembled WGS sequence"/>
</dbReference>